<accession>A0A443RZ86</accession>
<dbReference type="Pfam" id="PF03874">
    <property type="entry name" value="RNA_pol_Rpb4"/>
    <property type="match status" value="1"/>
</dbReference>
<dbReference type="GO" id="GO:0005666">
    <property type="term" value="C:RNA polymerase III complex"/>
    <property type="evidence" value="ECO:0007669"/>
    <property type="project" value="InterPro"/>
</dbReference>
<evidence type="ECO:0000256" key="2">
    <source>
        <dbReference type="ARBA" id="ARBA00004413"/>
    </source>
</evidence>
<evidence type="ECO:0000259" key="14">
    <source>
        <dbReference type="SMART" id="SM00657"/>
    </source>
</evidence>
<evidence type="ECO:0000256" key="7">
    <source>
        <dbReference type="ARBA" id="ARBA00023136"/>
    </source>
</evidence>
<evidence type="ECO:0000256" key="1">
    <source>
        <dbReference type="ARBA" id="ARBA00004123"/>
    </source>
</evidence>
<dbReference type="Gene3D" id="1.20.1250.40">
    <property type="match status" value="1"/>
</dbReference>
<keyword evidence="5" id="KW-1003">Cell membrane</keyword>
<evidence type="ECO:0000313" key="15">
    <source>
        <dbReference type="EMBL" id="RWS20582.1"/>
    </source>
</evidence>
<keyword evidence="8" id="KW-0804">Transcription</keyword>
<comment type="similarity">
    <text evidence="3">Belongs to the eukaryotic RPC9 RNA polymerase subunit family.</text>
</comment>
<dbReference type="AlphaFoldDB" id="A0A443RZ86"/>
<dbReference type="VEuPathDB" id="VectorBase:LDEU011459"/>
<feature type="domain" description="RNA polymerase Rpb4/RPC9 core" evidence="14">
    <location>
        <begin position="2"/>
        <end position="121"/>
    </location>
</feature>
<dbReference type="InterPro" id="IPR038846">
    <property type="entry name" value="RPC9"/>
</dbReference>
<evidence type="ECO:0000256" key="12">
    <source>
        <dbReference type="ARBA" id="ARBA00045808"/>
    </source>
</evidence>
<dbReference type="STRING" id="299467.A0A443RZ86"/>
<dbReference type="GO" id="GO:0005886">
    <property type="term" value="C:plasma membrane"/>
    <property type="evidence" value="ECO:0007669"/>
    <property type="project" value="UniProtKB-SubCell"/>
</dbReference>
<dbReference type="EMBL" id="NCKV01016706">
    <property type="protein sequence ID" value="RWS20582.1"/>
    <property type="molecule type" value="Genomic_DNA"/>
</dbReference>
<gene>
    <name evidence="15" type="ORF">B4U80_04561</name>
</gene>
<keyword evidence="6 15" id="KW-0240">DNA-directed RNA polymerase</keyword>
<evidence type="ECO:0000256" key="9">
    <source>
        <dbReference type="ARBA" id="ARBA00023242"/>
    </source>
</evidence>
<dbReference type="PANTHER" id="PTHR15561:SF0">
    <property type="entry name" value="DNA-DIRECTED RNA POLYMERASE III SUBUNIT RPC9"/>
    <property type="match status" value="1"/>
</dbReference>
<dbReference type="Proteomes" id="UP000288716">
    <property type="component" value="Unassembled WGS sequence"/>
</dbReference>
<comment type="function">
    <text evidence="10">Accessory protein for the calcitonin gene-related peptide (CGRP) receptor. It modulates CGRP responsiveness in a variety of tissues.</text>
</comment>
<organism evidence="15 16">
    <name type="scientific">Leptotrombidium deliense</name>
    <dbReference type="NCBI Taxonomy" id="299467"/>
    <lineage>
        <taxon>Eukaryota</taxon>
        <taxon>Metazoa</taxon>
        <taxon>Ecdysozoa</taxon>
        <taxon>Arthropoda</taxon>
        <taxon>Chelicerata</taxon>
        <taxon>Arachnida</taxon>
        <taxon>Acari</taxon>
        <taxon>Acariformes</taxon>
        <taxon>Trombidiformes</taxon>
        <taxon>Prostigmata</taxon>
        <taxon>Anystina</taxon>
        <taxon>Parasitengona</taxon>
        <taxon>Trombiculoidea</taxon>
        <taxon>Trombiculidae</taxon>
        <taxon>Leptotrombidium</taxon>
    </lineage>
</organism>
<dbReference type="FunFam" id="1.20.1250.40:FF:000002">
    <property type="entry name" value="DNA-directed RNA polymerase III subunit RPC9"/>
    <property type="match status" value="1"/>
</dbReference>
<dbReference type="GO" id="GO:0006384">
    <property type="term" value="P:transcription initiation at RNA polymerase III promoter"/>
    <property type="evidence" value="ECO:0007669"/>
    <property type="project" value="InterPro"/>
</dbReference>
<comment type="caution">
    <text evidence="15">The sequence shown here is derived from an EMBL/GenBank/DDBJ whole genome shotgun (WGS) entry which is preliminary data.</text>
</comment>
<name>A0A443RZ86_9ACAR</name>
<proteinExistence type="inferred from homology"/>
<dbReference type="PANTHER" id="PTHR15561">
    <property type="entry name" value="CALCITONIN GENE-RELATED PEPTIDE-RECEPTOR COMPONENT PROTEIN"/>
    <property type="match status" value="1"/>
</dbReference>
<dbReference type="InterPro" id="IPR038324">
    <property type="entry name" value="Rpb4/RPC9_sf"/>
</dbReference>
<evidence type="ECO:0000256" key="13">
    <source>
        <dbReference type="ARBA" id="ARBA00073026"/>
    </source>
</evidence>
<evidence type="ECO:0000256" key="8">
    <source>
        <dbReference type="ARBA" id="ARBA00023163"/>
    </source>
</evidence>
<comment type="subunit">
    <text evidence="11">Component of the RNA polymerase III complex consisting of 17 subunits: a ten-subunit horseshoe-shaped catalytic core composed of POLR3A/RPC1, POLR3B/RPC2, POLR1C/RPAC1, POLR1D/RPAC2, POLR3K/RPC10, POLR2E/RPABC1, POLR2F/RPABC2, POLR2H/RPABC3, POLR2K/RPABC4 and POLR2L/RPABC5; a mobile stalk composed of two subunits POLR3H/RPC8 and CRCP/RPC9, protruding from the core and functioning primarily in transcription initiation; and additional subunits homologous to general transcription factors of the RNA polymerase II machinery, POLR3C/RPC3-POLR3F/RPC6-POLR3G/RPC7 heterotrimer required for transcription initiation and POLR3D/RPC4-POLR3E/RPC5 heterodimer involved in both transcription initiation and termination.</text>
</comment>
<evidence type="ECO:0000256" key="5">
    <source>
        <dbReference type="ARBA" id="ARBA00022475"/>
    </source>
</evidence>
<protein>
    <recommendedName>
        <fullName evidence="4">DNA-directed RNA polymerase III subunit RPC9</fullName>
    </recommendedName>
    <alternativeName>
        <fullName evidence="13">DNA-directed RNA polymerase III subunit rpc9</fullName>
    </alternativeName>
</protein>
<evidence type="ECO:0000256" key="4">
    <source>
        <dbReference type="ARBA" id="ARBA00016672"/>
    </source>
</evidence>
<evidence type="ECO:0000313" key="16">
    <source>
        <dbReference type="Proteomes" id="UP000288716"/>
    </source>
</evidence>
<evidence type="ECO:0000256" key="3">
    <source>
        <dbReference type="ARBA" id="ARBA00006898"/>
    </source>
</evidence>
<dbReference type="SUPFAM" id="SSF47819">
    <property type="entry name" value="HRDC-like"/>
    <property type="match status" value="1"/>
</dbReference>
<dbReference type="OrthoDB" id="1746530at2759"/>
<dbReference type="SMART" id="SM00657">
    <property type="entry name" value="RPOL4c"/>
    <property type="match status" value="1"/>
</dbReference>
<dbReference type="InterPro" id="IPR005574">
    <property type="entry name" value="Rpb4/RPC9"/>
</dbReference>
<evidence type="ECO:0000256" key="6">
    <source>
        <dbReference type="ARBA" id="ARBA00022478"/>
    </source>
</evidence>
<dbReference type="GO" id="GO:0000166">
    <property type="term" value="F:nucleotide binding"/>
    <property type="evidence" value="ECO:0007669"/>
    <property type="project" value="InterPro"/>
</dbReference>
<sequence>MDIVGNEKLLSNLEVLTILREMKSKKRIKEQKNVATIAYETCKYLEETPCKHQSAESVVNYLKVMKEKAFRLTKAEKLQILNQRPSTLIEVQLLIEENEERFSEEALNEMLAVVEETLPVGQIEENE</sequence>
<evidence type="ECO:0000256" key="11">
    <source>
        <dbReference type="ARBA" id="ARBA00044007"/>
    </source>
</evidence>
<comment type="function">
    <text evidence="12">DNA-dependent RNA polymerase catalyzes the transcription of DNA into RNA using the four ribonucleoside triphosphates as substrates. Specific peripheric component of RNA polymerase III (Pol III) which synthesizes small non-coding RNAs including 5S rRNA, snRNAs, tRNAs and miRNAs from at least 500 distinct genomic loci. With POLR3H/RPC8 forms a mobile stalk that protrudes from Pol III core and functions primarily in transcription initiation. Pol III plays a key role in sensing and limiting infection by intracellular bacteria and DNA viruses. Acts as nuclear and cytosolic DNA sensor involved in innate immune response. Can sense non-self dsDNA that serves as template for transcription into dsRNA. The non-self RNA polymerase III transcripts, such as Epstein-Barr virus-encoded RNAs (EBERs) induce type I interferon and NF-kappa-B through the RIG-I pathway.</text>
</comment>
<keyword evidence="16" id="KW-1185">Reference proteome</keyword>
<reference evidence="15 16" key="1">
    <citation type="journal article" date="2018" name="Gigascience">
        <title>Genomes of trombidid mites reveal novel predicted allergens and laterally-transferred genes associated with secondary metabolism.</title>
        <authorList>
            <person name="Dong X."/>
            <person name="Chaisiri K."/>
            <person name="Xia D."/>
            <person name="Armstrong S.D."/>
            <person name="Fang Y."/>
            <person name="Donnelly M.J."/>
            <person name="Kadowaki T."/>
            <person name="McGarry J.W."/>
            <person name="Darby A.C."/>
            <person name="Makepeace B.L."/>
        </authorList>
    </citation>
    <scope>NUCLEOTIDE SEQUENCE [LARGE SCALE GENOMIC DNA]</scope>
    <source>
        <strain evidence="15">UoL-UT</strain>
    </source>
</reference>
<dbReference type="InterPro" id="IPR010997">
    <property type="entry name" value="HRDC-like_sf"/>
</dbReference>
<comment type="subcellular location">
    <subcellularLocation>
        <location evidence="2">Cell membrane</location>
        <topology evidence="2">Peripheral membrane protein</topology>
        <orientation evidence="2">Cytoplasmic side</orientation>
    </subcellularLocation>
    <subcellularLocation>
        <location evidence="1">Nucleus</location>
    </subcellularLocation>
</comment>
<keyword evidence="7" id="KW-0472">Membrane</keyword>
<dbReference type="InterPro" id="IPR006590">
    <property type="entry name" value="RNA_pol_Rpb4/RPC9_core"/>
</dbReference>
<keyword evidence="9" id="KW-0539">Nucleus</keyword>
<evidence type="ECO:0000256" key="10">
    <source>
        <dbReference type="ARBA" id="ARBA00043924"/>
    </source>
</evidence>